<organism evidence="1 2">
    <name type="scientific">Dallia pectoralis</name>
    <name type="common">Alaska blackfish</name>
    <dbReference type="NCBI Taxonomy" id="75939"/>
    <lineage>
        <taxon>Eukaryota</taxon>
        <taxon>Metazoa</taxon>
        <taxon>Chordata</taxon>
        <taxon>Craniata</taxon>
        <taxon>Vertebrata</taxon>
        <taxon>Euteleostomi</taxon>
        <taxon>Actinopterygii</taxon>
        <taxon>Neopterygii</taxon>
        <taxon>Teleostei</taxon>
        <taxon>Protacanthopterygii</taxon>
        <taxon>Esociformes</taxon>
        <taxon>Umbridae</taxon>
        <taxon>Dallia</taxon>
    </lineage>
</organism>
<protein>
    <submittedName>
        <fullName evidence="1">Uncharacterized protein</fullName>
    </submittedName>
</protein>
<evidence type="ECO:0000313" key="1">
    <source>
        <dbReference type="EMBL" id="KAJ7985025.1"/>
    </source>
</evidence>
<proteinExistence type="predicted"/>
<dbReference type="Proteomes" id="UP001157502">
    <property type="component" value="Chromosome 37"/>
</dbReference>
<keyword evidence="2" id="KW-1185">Reference proteome</keyword>
<reference evidence="1" key="1">
    <citation type="submission" date="2021-05" db="EMBL/GenBank/DDBJ databases">
        <authorList>
            <person name="Pan Q."/>
            <person name="Jouanno E."/>
            <person name="Zahm M."/>
            <person name="Klopp C."/>
            <person name="Cabau C."/>
            <person name="Louis A."/>
            <person name="Berthelot C."/>
            <person name="Parey E."/>
            <person name="Roest Crollius H."/>
            <person name="Montfort J."/>
            <person name="Robinson-Rechavi M."/>
            <person name="Bouchez O."/>
            <person name="Lampietro C."/>
            <person name="Lopez Roques C."/>
            <person name="Donnadieu C."/>
            <person name="Postlethwait J."/>
            <person name="Bobe J."/>
            <person name="Dillon D."/>
            <person name="Chandos A."/>
            <person name="von Hippel F."/>
            <person name="Guiguen Y."/>
        </authorList>
    </citation>
    <scope>NUCLEOTIDE SEQUENCE</scope>
    <source>
        <strain evidence="1">YG-Jan2019</strain>
    </source>
</reference>
<accession>A0ACC2F157</accession>
<sequence>MCSFLPTMNPGPLIDMPLDQRKRDLQTFTNYYPPILQISSRTLAVPYKEQRHHRSPSESIGNNYSLQACDLKIRNLQKRHGVSLRNAFATSPGTSLLFKTKASPREPLPSISRPLTSKQQQEIMQSLEEQTWSTGTEPTEKDLERYVYYIRNCVHDPMLAPQPPEQTNNIIKLLPPSHRDMERLMEDLLMEVHSDHNFSLRKSIVDYILKDPLERQRLFISNVPRPFPRRVIRRPVPWAAMYDQAWTWQRQHLFTVNPMMVHLQELWLNSFSTLRFVKLDDLFSANLPLLPADFEDLVQRQCQITRDDLANRWLPRCASLFVSYKDLWLPLVPQKDHVAPASAQEFFSCVAALMSLQLRSLVIASLQDLLQFFTLHQDGNDFGDVFEEMRFVQRQVLLVKLNVQEQHIVFQPSLEECWELIHQGFMKIINSAQNLPRVECNLFLDIQGRGLYLRSVRTDELLVTDIINRAKSIFQKNTLGPKQYLNVYTKYSSLLDDTAKQDIVAFLKEKHSLQDFTQKINGFQQMWKEIASLHITVPLSMFCLDALRLNEDLCDRSESLKDRLIVFKVEENRDLNKSICHRYDKIAETVMGTTGNLEELVALYQYLKHTSEVTVHKLKDEICEAADRLSFLLDCATLPQEDVKLNSNVFHWPEQILAMFEMSKGRLASRKVHAEDHLIKRTAEFEQTLLSVGKEVEAFKKKEFVSLEEMKNNVEKLNNLASSLDAAVTEQENINQQETLLEKEQSQFPRLQNLMDIKQPYDQLWTTARNFHNLSEIWMNGPLLHLNAEKISDELATMWNTMYKLIQYFSDLAGPRRVADSFKIKIEKFKQHLPILTIICNPGIKDRHWDKITATVGFKVKLDVGTSLLNMLELGLSKFSDQLEEIGVSAREEYTLEKTMENMKNEWADLRFAFTAYRDTGTSVLSAVNDIQVLLKDHIIKTQTMGGSPFIKAIEADCGEWEDKLLMMRDILESMLKCQACWLNLEPIFSSGDIISKMPEEGRKFAIVDKCWRDIVSEAVKDTRVLVVTGLSNVLSRLQESNVFLEDIQQGLNTYNNV</sequence>
<evidence type="ECO:0000313" key="2">
    <source>
        <dbReference type="Proteomes" id="UP001157502"/>
    </source>
</evidence>
<gene>
    <name evidence="1" type="ORF">DPEC_G00360850</name>
</gene>
<comment type="caution">
    <text evidence="1">The sequence shown here is derived from an EMBL/GenBank/DDBJ whole genome shotgun (WGS) entry which is preliminary data.</text>
</comment>
<name>A0ACC2F157_DALPE</name>
<dbReference type="EMBL" id="CM055764">
    <property type="protein sequence ID" value="KAJ7985025.1"/>
    <property type="molecule type" value="Genomic_DNA"/>
</dbReference>